<reference evidence="4" key="1">
    <citation type="journal article" date="2014" name="Front. Microbiol.">
        <title>High frequency of phylogenetically diverse reductive dehalogenase-homologous genes in deep subseafloor sedimentary metagenomes.</title>
        <authorList>
            <person name="Kawai M."/>
            <person name="Futagami T."/>
            <person name="Toyoda A."/>
            <person name="Takaki Y."/>
            <person name="Nishi S."/>
            <person name="Hori S."/>
            <person name="Arai W."/>
            <person name="Tsubouchi T."/>
            <person name="Morono Y."/>
            <person name="Uchiyama I."/>
            <person name="Ito T."/>
            <person name="Fujiyama A."/>
            <person name="Inagaki F."/>
            <person name="Takami H."/>
        </authorList>
    </citation>
    <scope>NUCLEOTIDE SEQUENCE</scope>
    <source>
        <strain evidence="4">Expedition CK06-06</strain>
    </source>
</reference>
<accession>X0WJD4</accession>
<keyword evidence="2 3" id="KW-0175">Coiled coil</keyword>
<feature type="non-terminal residue" evidence="4">
    <location>
        <position position="1"/>
    </location>
</feature>
<dbReference type="GO" id="GO:0030313">
    <property type="term" value="C:cell envelope"/>
    <property type="evidence" value="ECO:0007669"/>
    <property type="project" value="UniProtKB-SubCell"/>
</dbReference>
<feature type="coiled-coil region" evidence="3">
    <location>
        <begin position="41"/>
        <end position="99"/>
    </location>
</feature>
<dbReference type="AlphaFoldDB" id="X0WJD4"/>
<dbReference type="InterPro" id="IPR050465">
    <property type="entry name" value="UPF0194_transport"/>
</dbReference>
<sequence length="254" mass="28331">GLNSPLAEGGQLKQVHVEPGDRVVKDQPLATLENIDLDLEIARLTGQRDQHRLQLDNLRRQRFRDRQAGAEIPRVREALETVEQQLAQQQADHARLRLVAPAAGMIFPPKEVPEREDPDGQLPSWSGTPLEEKNLHAYLPEGASFCQIGDPAKWNAVLIIDQTDRNYVKEGQKVEIKLDQLPHDVFHSGITEIAEIELRFAPEVLSTKAGGDLPTVTDPETGVERLQHTSYQAWAPIDDPDGLLRLGLRGRGKV</sequence>
<proteinExistence type="predicted"/>
<evidence type="ECO:0000256" key="2">
    <source>
        <dbReference type="ARBA" id="ARBA00023054"/>
    </source>
</evidence>
<dbReference type="PANTHER" id="PTHR32347:SF23">
    <property type="entry name" value="BLL5650 PROTEIN"/>
    <property type="match status" value="1"/>
</dbReference>
<protein>
    <submittedName>
        <fullName evidence="4">Uncharacterized protein</fullName>
    </submittedName>
</protein>
<dbReference type="EMBL" id="BARS01040013">
    <property type="protein sequence ID" value="GAG31064.1"/>
    <property type="molecule type" value="Genomic_DNA"/>
</dbReference>
<dbReference type="PANTHER" id="PTHR32347">
    <property type="entry name" value="EFFLUX SYSTEM COMPONENT YKNX-RELATED"/>
    <property type="match status" value="1"/>
</dbReference>
<evidence type="ECO:0000256" key="3">
    <source>
        <dbReference type="SAM" id="Coils"/>
    </source>
</evidence>
<comment type="subcellular location">
    <subcellularLocation>
        <location evidence="1">Cell envelope</location>
    </subcellularLocation>
</comment>
<feature type="non-terminal residue" evidence="4">
    <location>
        <position position="254"/>
    </location>
</feature>
<organism evidence="4">
    <name type="scientific">marine sediment metagenome</name>
    <dbReference type="NCBI Taxonomy" id="412755"/>
    <lineage>
        <taxon>unclassified sequences</taxon>
        <taxon>metagenomes</taxon>
        <taxon>ecological metagenomes</taxon>
    </lineage>
</organism>
<evidence type="ECO:0000313" key="4">
    <source>
        <dbReference type="EMBL" id="GAG31064.1"/>
    </source>
</evidence>
<dbReference type="Gene3D" id="2.40.30.170">
    <property type="match status" value="1"/>
</dbReference>
<name>X0WJD4_9ZZZZ</name>
<gene>
    <name evidence="4" type="ORF">S01H1_61056</name>
</gene>
<dbReference type="Gene3D" id="2.40.50.100">
    <property type="match status" value="1"/>
</dbReference>
<evidence type="ECO:0000256" key="1">
    <source>
        <dbReference type="ARBA" id="ARBA00004196"/>
    </source>
</evidence>
<comment type="caution">
    <text evidence="4">The sequence shown here is derived from an EMBL/GenBank/DDBJ whole genome shotgun (WGS) entry which is preliminary data.</text>
</comment>